<dbReference type="GO" id="GO:0071973">
    <property type="term" value="P:bacterial-type flagellum-dependent cell motility"/>
    <property type="evidence" value="ECO:0007669"/>
    <property type="project" value="InterPro"/>
</dbReference>
<keyword evidence="9" id="KW-1185">Reference proteome</keyword>
<evidence type="ECO:0000256" key="7">
    <source>
        <dbReference type="HAMAP-Rule" id="MF_00415"/>
    </source>
</evidence>
<keyword evidence="3" id="KW-0732">Signal</keyword>
<keyword evidence="5 7" id="KW-0975">Bacterial flagellum</keyword>
<evidence type="ECO:0000256" key="6">
    <source>
        <dbReference type="ARBA" id="ARBA00023237"/>
    </source>
</evidence>
<keyword evidence="8" id="KW-0966">Cell projection</keyword>
<reference evidence="8 9" key="1">
    <citation type="submission" date="2019-12" db="EMBL/GenBank/DDBJ databases">
        <title>Genomic-based taxomic classification of the family Erythrobacteraceae.</title>
        <authorList>
            <person name="Xu L."/>
        </authorList>
    </citation>
    <scope>NUCLEOTIDE SEQUENCE [LARGE SCALE GENOMIC DNA]</scope>
    <source>
        <strain evidence="8 9">KCTC 42453</strain>
    </source>
</reference>
<dbReference type="PANTHER" id="PTHR34933">
    <property type="entry name" value="FLAGELLAR L-RING PROTEIN"/>
    <property type="match status" value="1"/>
</dbReference>
<keyword evidence="6 7" id="KW-0998">Cell outer membrane</keyword>
<keyword evidence="8" id="KW-0969">Cilium</keyword>
<dbReference type="HAMAP" id="MF_00415">
    <property type="entry name" value="FlgH"/>
    <property type="match status" value="1"/>
</dbReference>
<dbReference type="Pfam" id="PF02107">
    <property type="entry name" value="FlgH"/>
    <property type="match status" value="1"/>
</dbReference>
<evidence type="ECO:0000256" key="2">
    <source>
        <dbReference type="ARBA" id="ARBA00006929"/>
    </source>
</evidence>
<dbReference type="GO" id="GO:0009279">
    <property type="term" value="C:cell outer membrane"/>
    <property type="evidence" value="ECO:0007669"/>
    <property type="project" value="UniProtKB-SubCell"/>
</dbReference>
<evidence type="ECO:0000256" key="4">
    <source>
        <dbReference type="ARBA" id="ARBA00023136"/>
    </source>
</evidence>
<accession>A0A845BDL3</accession>
<gene>
    <name evidence="7" type="primary">flgH</name>
    <name evidence="8" type="ORF">GRI65_14495</name>
</gene>
<keyword evidence="8" id="KW-0282">Flagellum</keyword>
<comment type="similarity">
    <text evidence="2 7">Belongs to the FlgH family.</text>
</comment>
<name>A0A845BDL3_9SPHN</name>
<protein>
    <recommendedName>
        <fullName evidence="7">Flagellar L-ring protein</fullName>
    </recommendedName>
    <alternativeName>
        <fullName evidence="7">Basal body L-ring protein</fullName>
    </alternativeName>
</protein>
<dbReference type="Proteomes" id="UP000431922">
    <property type="component" value="Unassembled WGS sequence"/>
</dbReference>
<comment type="subcellular location">
    <subcellularLocation>
        <location evidence="7">Cell outer membrane</location>
    </subcellularLocation>
    <subcellularLocation>
        <location evidence="7">Bacterial flagellum basal body</location>
    </subcellularLocation>
</comment>
<comment type="subunit">
    <text evidence="7">The basal body constitutes a major portion of the flagellar organelle and consists of four rings (L,P,S, and M) mounted on a central rod.</text>
</comment>
<evidence type="ECO:0000313" key="8">
    <source>
        <dbReference type="EMBL" id="MXP45659.1"/>
    </source>
</evidence>
<dbReference type="PRINTS" id="PR01008">
    <property type="entry name" value="FLGLRINGFLGH"/>
</dbReference>
<proteinExistence type="inferred from homology"/>
<evidence type="ECO:0000256" key="1">
    <source>
        <dbReference type="ARBA" id="ARBA00002591"/>
    </source>
</evidence>
<sequence length="222" mass="22748">MKHFHSLTFLALGLPLASCVGGGQPEVGFQAALPPPPVVQKIAASDGAIFRINEGFAGYHEGTRARKVGDALTILLIESTTTTKSATGSTNRAGSASITPPSAGPLSFLNPAALNAGAGGSFSGKGNAAQTSSLNGAVAVTIAEVRPNGTALVHGEKLMTLSQGREWVQFSGIIRLADIDVDNRVLSSQVADSRIIYSGAGAVQQASKPGWLSRFFSAVSPF</sequence>
<dbReference type="InterPro" id="IPR000527">
    <property type="entry name" value="Flag_Lring"/>
</dbReference>
<dbReference type="RefSeq" id="WP_160757308.1">
    <property type="nucleotide sequence ID" value="NZ_WTYL01000005.1"/>
</dbReference>
<dbReference type="EMBL" id="WTYL01000005">
    <property type="protein sequence ID" value="MXP45659.1"/>
    <property type="molecule type" value="Genomic_DNA"/>
</dbReference>
<dbReference type="GO" id="GO:0003774">
    <property type="term" value="F:cytoskeletal motor activity"/>
    <property type="evidence" value="ECO:0007669"/>
    <property type="project" value="InterPro"/>
</dbReference>
<keyword evidence="4 7" id="KW-0472">Membrane</keyword>
<organism evidence="8 9">
    <name type="scientific">Allopontixanthobacter sediminis</name>
    <dbReference type="NCBI Taxonomy" id="1689985"/>
    <lineage>
        <taxon>Bacteria</taxon>
        <taxon>Pseudomonadati</taxon>
        <taxon>Pseudomonadota</taxon>
        <taxon>Alphaproteobacteria</taxon>
        <taxon>Sphingomonadales</taxon>
        <taxon>Erythrobacteraceae</taxon>
        <taxon>Allopontixanthobacter</taxon>
    </lineage>
</organism>
<evidence type="ECO:0000313" key="9">
    <source>
        <dbReference type="Proteomes" id="UP000431922"/>
    </source>
</evidence>
<evidence type="ECO:0000256" key="3">
    <source>
        <dbReference type="ARBA" id="ARBA00022729"/>
    </source>
</evidence>
<dbReference type="AlphaFoldDB" id="A0A845BDL3"/>
<dbReference type="GO" id="GO:0009427">
    <property type="term" value="C:bacterial-type flagellum basal body, distal rod, L ring"/>
    <property type="evidence" value="ECO:0007669"/>
    <property type="project" value="InterPro"/>
</dbReference>
<dbReference type="PANTHER" id="PTHR34933:SF1">
    <property type="entry name" value="FLAGELLAR L-RING PROTEIN"/>
    <property type="match status" value="1"/>
</dbReference>
<dbReference type="OrthoDB" id="9789227at2"/>
<comment type="caution">
    <text evidence="8">The sequence shown here is derived from an EMBL/GenBank/DDBJ whole genome shotgun (WGS) entry which is preliminary data.</text>
</comment>
<evidence type="ECO:0000256" key="5">
    <source>
        <dbReference type="ARBA" id="ARBA00023143"/>
    </source>
</evidence>
<comment type="function">
    <text evidence="1 7">Assembles around the rod to form the L-ring and probably protects the motor/basal body from shearing forces during rotation.</text>
</comment>